<keyword evidence="2" id="KW-0732">Signal</keyword>
<dbReference type="EMBL" id="PTIX01000028">
    <property type="protein sequence ID" value="PPK63446.1"/>
    <property type="molecule type" value="Genomic_DNA"/>
</dbReference>
<dbReference type="AlphaFoldDB" id="A0A2S6GED8"/>
<organism evidence="3 4">
    <name type="scientific">Actinokineospora auranticolor</name>
    <dbReference type="NCBI Taxonomy" id="155976"/>
    <lineage>
        <taxon>Bacteria</taxon>
        <taxon>Bacillati</taxon>
        <taxon>Actinomycetota</taxon>
        <taxon>Actinomycetes</taxon>
        <taxon>Pseudonocardiales</taxon>
        <taxon>Pseudonocardiaceae</taxon>
        <taxon>Actinokineospora</taxon>
    </lineage>
</organism>
<reference evidence="3 4" key="1">
    <citation type="submission" date="2018-02" db="EMBL/GenBank/DDBJ databases">
        <title>Genomic Encyclopedia of Archaeal and Bacterial Type Strains, Phase II (KMG-II): from individual species to whole genera.</title>
        <authorList>
            <person name="Goeker M."/>
        </authorList>
    </citation>
    <scope>NUCLEOTIDE SEQUENCE [LARGE SCALE GENOMIC DNA]</scope>
    <source>
        <strain evidence="3 4">YU 961-1</strain>
    </source>
</reference>
<feature type="region of interest" description="Disordered" evidence="1">
    <location>
        <begin position="25"/>
        <end position="70"/>
    </location>
</feature>
<comment type="caution">
    <text evidence="3">The sequence shown here is derived from an EMBL/GenBank/DDBJ whole genome shotgun (WGS) entry which is preliminary data.</text>
</comment>
<proteinExistence type="predicted"/>
<dbReference type="Proteomes" id="UP000239203">
    <property type="component" value="Unassembled WGS sequence"/>
</dbReference>
<evidence type="ECO:0008006" key="5">
    <source>
        <dbReference type="Google" id="ProtNLM"/>
    </source>
</evidence>
<keyword evidence="4" id="KW-1185">Reference proteome</keyword>
<evidence type="ECO:0000313" key="3">
    <source>
        <dbReference type="EMBL" id="PPK63446.1"/>
    </source>
</evidence>
<feature type="chain" id="PRO_5039522125" description="Subtilisin inhibitor-like" evidence="2">
    <location>
        <begin position="21"/>
        <end position="172"/>
    </location>
</feature>
<name>A0A2S6GED8_9PSEU</name>
<gene>
    <name evidence="3" type="ORF">CLV40_12859</name>
</gene>
<feature type="signal peptide" evidence="2">
    <location>
        <begin position="1"/>
        <end position="20"/>
    </location>
</feature>
<dbReference type="PROSITE" id="PS51257">
    <property type="entry name" value="PROKAR_LIPOPROTEIN"/>
    <property type="match status" value="1"/>
</dbReference>
<feature type="compositionally biased region" description="Low complexity" evidence="1">
    <location>
        <begin position="32"/>
        <end position="66"/>
    </location>
</feature>
<sequence length="172" mass="18358">MKLKVVLPLLAVVLAGCSTAVTGSPVVGSAETATSSSRTSTTKPSTTTTKPTTRTSKPSPTTATSKAEPTDVDGVDYKVLESLPAQYCDRPFKGALGKDMLAVVIETPTGRLNCEQAAAILFDYYAERPKPATVKSPVTIGPMMCDQVLEPMMPQVVCVDEDNLIYSMWPQR</sequence>
<dbReference type="RefSeq" id="WP_104482752.1">
    <property type="nucleotide sequence ID" value="NZ_CP154825.1"/>
</dbReference>
<evidence type="ECO:0000256" key="2">
    <source>
        <dbReference type="SAM" id="SignalP"/>
    </source>
</evidence>
<evidence type="ECO:0000256" key="1">
    <source>
        <dbReference type="SAM" id="MobiDB-lite"/>
    </source>
</evidence>
<dbReference type="OrthoDB" id="3697882at2"/>
<evidence type="ECO:0000313" key="4">
    <source>
        <dbReference type="Proteomes" id="UP000239203"/>
    </source>
</evidence>
<protein>
    <recommendedName>
        <fullName evidence="5">Subtilisin inhibitor-like</fullName>
    </recommendedName>
</protein>
<accession>A0A2S6GED8</accession>